<evidence type="ECO:0000313" key="7">
    <source>
        <dbReference type="EMBL" id="SFV66028.1"/>
    </source>
</evidence>
<name>A0A1W1CJI0_9ZZZZ</name>
<protein>
    <submittedName>
        <fullName evidence="7">ATP synthase delta chain</fullName>
        <ecNumber evidence="7">3.6.3.14</ecNumber>
    </submittedName>
</protein>
<keyword evidence="6" id="KW-0066">ATP synthesis</keyword>
<dbReference type="EMBL" id="FPHF01000089">
    <property type="protein sequence ID" value="SFV66028.1"/>
    <property type="molecule type" value="Genomic_DNA"/>
</dbReference>
<keyword evidence="7" id="KW-0378">Hydrolase</keyword>
<keyword evidence="4" id="KW-0406">Ion transport</keyword>
<sequence>MEELIAKKYIKALNAGSDLATMQTVSDVFSVLADSFKDDKFVSIIANPHVNASDKSAILLDAVKSAESEQINNLIKLLVENKRINIIPAIASELKKDIANSTKTYEGIIYSDSDIDAKVITELSTGLNNKFNSTIALTFVKNDFNGIKVEVVGLGIEINFSKDRIDSQMIEHIIKAI</sequence>
<evidence type="ECO:0000256" key="3">
    <source>
        <dbReference type="ARBA" id="ARBA00022781"/>
    </source>
</evidence>
<accession>A0A1W1CJI0</accession>
<keyword evidence="3" id="KW-0375">Hydrogen ion transport</keyword>
<dbReference type="GO" id="GO:0046933">
    <property type="term" value="F:proton-transporting ATP synthase activity, rotational mechanism"/>
    <property type="evidence" value="ECO:0007669"/>
    <property type="project" value="InterPro"/>
</dbReference>
<evidence type="ECO:0000256" key="6">
    <source>
        <dbReference type="ARBA" id="ARBA00023310"/>
    </source>
</evidence>
<dbReference type="InterPro" id="IPR026015">
    <property type="entry name" value="ATP_synth_OSCP/delta_N_sf"/>
</dbReference>
<dbReference type="NCBIfam" id="NF006291">
    <property type="entry name" value="PRK08474.1"/>
    <property type="match status" value="1"/>
</dbReference>
<evidence type="ECO:0000256" key="2">
    <source>
        <dbReference type="ARBA" id="ARBA00022448"/>
    </source>
</evidence>
<reference evidence="7" key="1">
    <citation type="submission" date="2016-10" db="EMBL/GenBank/DDBJ databases">
        <authorList>
            <person name="de Groot N.N."/>
        </authorList>
    </citation>
    <scope>NUCLEOTIDE SEQUENCE</scope>
</reference>
<organism evidence="7">
    <name type="scientific">hydrothermal vent metagenome</name>
    <dbReference type="NCBI Taxonomy" id="652676"/>
    <lineage>
        <taxon>unclassified sequences</taxon>
        <taxon>metagenomes</taxon>
        <taxon>ecological metagenomes</taxon>
    </lineage>
</organism>
<evidence type="ECO:0000256" key="5">
    <source>
        <dbReference type="ARBA" id="ARBA00023136"/>
    </source>
</evidence>
<evidence type="ECO:0000256" key="1">
    <source>
        <dbReference type="ARBA" id="ARBA00004370"/>
    </source>
</evidence>
<keyword evidence="2" id="KW-0813">Transport</keyword>
<dbReference type="HAMAP" id="MF_01416">
    <property type="entry name" value="ATP_synth_delta_bact"/>
    <property type="match status" value="1"/>
</dbReference>
<proteinExistence type="inferred from homology"/>
<dbReference type="Gene3D" id="1.10.520.20">
    <property type="entry name" value="N-terminal domain of the delta subunit of the F1F0-ATP synthase"/>
    <property type="match status" value="1"/>
</dbReference>
<dbReference type="GO" id="GO:0016020">
    <property type="term" value="C:membrane"/>
    <property type="evidence" value="ECO:0007669"/>
    <property type="project" value="UniProtKB-SubCell"/>
</dbReference>
<dbReference type="GO" id="GO:0016787">
    <property type="term" value="F:hydrolase activity"/>
    <property type="evidence" value="ECO:0007669"/>
    <property type="project" value="UniProtKB-KW"/>
</dbReference>
<dbReference type="SUPFAM" id="SSF47928">
    <property type="entry name" value="N-terminal domain of the delta subunit of the F1F0-ATP synthase"/>
    <property type="match status" value="1"/>
</dbReference>
<keyword evidence="5" id="KW-0472">Membrane</keyword>
<dbReference type="AlphaFoldDB" id="A0A1W1CJI0"/>
<evidence type="ECO:0000256" key="4">
    <source>
        <dbReference type="ARBA" id="ARBA00023065"/>
    </source>
</evidence>
<gene>
    <name evidence="7" type="ORF">MNB_SM-4-1053</name>
</gene>
<comment type="subcellular location">
    <subcellularLocation>
        <location evidence="1">Membrane</location>
    </subcellularLocation>
</comment>
<dbReference type="Pfam" id="PF00213">
    <property type="entry name" value="OSCP"/>
    <property type="match status" value="1"/>
</dbReference>
<dbReference type="EC" id="3.6.3.14" evidence="7"/>
<dbReference type="InterPro" id="IPR000711">
    <property type="entry name" value="ATPase_OSCP/dsu"/>
</dbReference>